<keyword evidence="9 11" id="KW-0472">Membrane</keyword>
<proteinExistence type="inferred from homology"/>
<evidence type="ECO:0000256" key="10">
    <source>
        <dbReference type="ARBA" id="ARBA00023237"/>
    </source>
</evidence>
<protein>
    <recommendedName>
        <fullName evidence="12">TonB-dependent receptor plug domain-containing protein</fullName>
    </recommendedName>
</protein>
<dbReference type="Pfam" id="PF07715">
    <property type="entry name" value="Plug"/>
    <property type="match status" value="1"/>
</dbReference>
<keyword evidence="14" id="KW-1185">Reference proteome</keyword>
<evidence type="ECO:0000313" key="13">
    <source>
        <dbReference type="EMBL" id="GGA43361.1"/>
    </source>
</evidence>
<dbReference type="Proteomes" id="UP000618591">
    <property type="component" value="Unassembled WGS sequence"/>
</dbReference>
<evidence type="ECO:0000256" key="9">
    <source>
        <dbReference type="ARBA" id="ARBA00023136"/>
    </source>
</evidence>
<evidence type="ECO:0000259" key="12">
    <source>
        <dbReference type="Pfam" id="PF07715"/>
    </source>
</evidence>
<evidence type="ECO:0000256" key="11">
    <source>
        <dbReference type="PROSITE-ProRule" id="PRU01360"/>
    </source>
</evidence>
<gene>
    <name evidence="13" type="ORF">GCM10011395_12070</name>
</gene>
<keyword evidence="3 11" id="KW-1134">Transmembrane beta strand</keyword>
<keyword evidence="7" id="KW-0406">Ion transport</keyword>
<dbReference type="InterPro" id="IPR012910">
    <property type="entry name" value="Plug_dom"/>
</dbReference>
<comment type="caution">
    <text evidence="13">The sequence shown here is derived from an EMBL/GenBank/DDBJ whole genome shotgun (WGS) entry which is preliminary data.</text>
</comment>
<keyword evidence="8" id="KW-0798">TonB box</keyword>
<dbReference type="Gene3D" id="2.40.170.20">
    <property type="entry name" value="TonB-dependent receptor, beta-barrel domain"/>
    <property type="match status" value="1"/>
</dbReference>
<evidence type="ECO:0000256" key="1">
    <source>
        <dbReference type="ARBA" id="ARBA00004571"/>
    </source>
</evidence>
<dbReference type="InterPro" id="IPR036942">
    <property type="entry name" value="Beta-barrel_TonB_sf"/>
</dbReference>
<keyword evidence="6" id="KW-0408">Iron</keyword>
<dbReference type="PROSITE" id="PS52016">
    <property type="entry name" value="TONB_DEPENDENT_REC_3"/>
    <property type="match status" value="1"/>
</dbReference>
<dbReference type="PANTHER" id="PTHR32552">
    <property type="entry name" value="FERRICHROME IRON RECEPTOR-RELATED"/>
    <property type="match status" value="1"/>
</dbReference>
<evidence type="ECO:0000256" key="5">
    <source>
        <dbReference type="ARBA" id="ARBA00022692"/>
    </source>
</evidence>
<evidence type="ECO:0000256" key="8">
    <source>
        <dbReference type="ARBA" id="ARBA00023077"/>
    </source>
</evidence>
<keyword evidence="5 11" id="KW-0812">Transmembrane</keyword>
<dbReference type="InterPro" id="IPR039426">
    <property type="entry name" value="TonB-dep_rcpt-like"/>
</dbReference>
<evidence type="ECO:0000313" key="14">
    <source>
        <dbReference type="Proteomes" id="UP000618591"/>
    </source>
</evidence>
<comment type="subcellular location">
    <subcellularLocation>
        <location evidence="1 11">Cell outer membrane</location>
        <topology evidence="1 11">Multi-pass membrane protein</topology>
    </subcellularLocation>
</comment>
<keyword evidence="2 11" id="KW-0813">Transport</keyword>
<comment type="similarity">
    <text evidence="11">Belongs to the TonB-dependent receptor family.</text>
</comment>
<evidence type="ECO:0000256" key="4">
    <source>
        <dbReference type="ARBA" id="ARBA00022496"/>
    </source>
</evidence>
<evidence type="ECO:0000256" key="6">
    <source>
        <dbReference type="ARBA" id="ARBA00023004"/>
    </source>
</evidence>
<dbReference type="PANTHER" id="PTHR32552:SF81">
    <property type="entry name" value="TONB-DEPENDENT OUTER MEMBRANE RECEPTOR"/>
    <property type="match status" value="1"/>
</dbReference>
<keyword evidence="10 11" id="KW-0998">Cell outer membrane</keyword>
<feature type="domain" description="TonB-dependent receptor plug" evidence="12">
    <location>
        <begin position="2"/>
        <end position="108"/>
    </location>
</feature>
<reference evidence="14" key="1">
    <citation type="journal article" date="2019" name="Int. J. Syst. Evol. Microbiol.">
        <title>The Global Catalogue of Microorganisms (GCM) 10K type strain sequencing project: providing services to taxonomists for standard genome sequencing and annotation.</title>
        <authorList>
            <consortium name="The Broad Institute Genomics Platform"/>
            <consortium name="The Broad Institute Genome Sequencing Center for Infectious Disease"/>
            <person name="Wu L."/>
            <person name="Ma J."/>
        </authorList>
    </citation>
    <scope>NUCLEOTIDE SEQUENCE [LARGE SCALE GENOMIC DNA]</scope>
    <source>
        <strain evidence="14">CGMCC 1.10106</strain>
    </source>
</reference>
<accession>A0ABQ1GH40</accession>
<dbReference type="EMBL" id="BMDW01000005">
    <property type="protein sequence ID" value="GGA43361.1"/>
    <property type="molecule type" value="Genomic_DNA"/>
</dbReference>
<name>A0ABQ1GH40_9SPHN</name>
<evidence type="ECO:0000256" key="3">
    <source>
        <dbReference type="ARBA" id="ARBA00022452"/>
    </source>
</evidence>
<dbReference type="SUPFAM" id="SSF56935">
    <property type="entry name" value="Porins"/>
    <property type="match status" value="1"/>
</dbReference>
<evidence type="ECO:0000256" key="7">
    <source>
        <dbReference type="ARBA" id="ARBA00023065"/>
    </source>
</evidence>
<keyword evidence="4" id="KW-0410">Iron transport</keyword>
<sequence length="138" mass="14707">MPLSITAFSQEQLTEKGIVGFEGVARETPGVVLNRPTQNFNNFTVRGIATNGYNANLQSSVAVYIDELPVSTIGNTTVVDPNLFDVERVEFLRGPQGTLFGSGSLSGALRILTKSPDLKHFATSGLADLGLTGSDSFR</sequence>
<evidence type="ECO:0000256" key="2">
    <source>
        <dbReference type="ARBA" id="ARBA00022448"/>
    </source>
</evidence>
<organism evidence="13 14">
    <name type="scientific">Sphingomonas psychrolutea</name>
    <dbReference type="NCBI Taxonomy" id="1259676"/>
    <lineage>
        <taxon>Bacteria</taxon>
        <taxon>Pseudomonadati</taxon>
        <taxon>Pseudomonadota</taxon>
        <taxon>Alphaproteobacteria</taxon>
        <taxon>Sphingomonadales</taxon>
        <taxon>Sphingomonadaceae</taxon>
        <taxon>Sphingomonas</taxon>
    </lineage>
</organism>